<dbReference type="EMBL" id="BTRK01000005">
    <property type="protein sequence ID" value="GMR55660.1"/>
    <property type="molecule type" value="Genomic_DNA"/>
</dbReference>
<feature type="region of interest" description="Disordered" evidence="2">
    <location>
        <begin position="116"/>
        <end position="196"/>
    </location>
</feature>
<evidence type="ECO:0000256" key="2">
    <source>
        <dbReference type="SAM" id="MobiDB-lite"/>
    </source>
</evidence>
<feature type="non-terminal residue" evidence="3">
    <location>
        <position position="1"/>
    </location>
</feature>
<keyword evidence="1" id="KW-0175">Coiled coil</keyword>
<evidence type="ECO:0000256" key="1">
    <source>
        <dbReference type="SAM" id="Coils"/>
    </source>
</evidence>
<feature type="compositionally biased region" description="Polar residues" evidence="2">
    <location>
        <begin position="118"/>
        <end position="130"/>
    </location>
</feature>
<name>A0AAN5D4N5_9BILA</name>
<evidence type="ECO:0000313" key="4">
    <source>
        <dbReference type="Proteomes" id="UP001328107"/>
    </source>
</evidence>
<dbReference type="Proteomes" id="UP001328107">
    <property type="component" value="Unassembled WGS sequence"/>
</dbReference>
<comment type="caution">
    <text evidence="3">The sequence shown here is derived from an EMBL/GenBank/DDBJ whole genome shotgun (WGS) entry which is preliminary data.</text>
</comment>
<feature type="compositionally biased region" description="Acidic residues" evidence="2">
    <location>
        <begin position="233"/>
        <end position="244"/>
    </location>
</feature>
<gene>
    <name evidence="3" type="ORF">PMAYCL1PPCAC_25855</name>
</gene>
<organism evidence="3 4">
    <name type="scientific">Pristionchus mayeri</name>
    <dbReference type="NCBI Taxonomy" id="1317129"/>
    <lineage>
        <taxon>Eukaryota</taxon>
        <taxon>Metazoa</taxon>
        <taxon>Ecdysozoa</taxon>
        <taxon>Nematoda</taxon>
        <taxon>Chromadorea</taxon>
        <taxon>Rhabditida</taxon>
        <taxon>Rhabditina</taxon>
        <taxon>Diplogasteromorpha</taxon>
        <taxon>Diplogasteroidea</taxon>
        <taxon>Neodiplogasteridae</taxon>
        <taxon>Pristionchus</taxon>
    </lineage>
</organism>
<feature type="region of interest" description="Disordered" evidence="2">
    <location>
        <begin position="24"/>
        <end position="45"/>
    </location>
</feature>
<accession>A0AAN5D4N5</accession>
<feature type="compositionally biased region" description="Basic and acidic residues" evidence="2">
    <location>
        <begin position="215"/>
        <end position="232"/>
    </location>
</feature>
<dbReference type="AlphaFoldDB" id="A0AAN5D4N5"/>
<feature type="coiled-coil region" evidence="1">
    <location>
        <begin position="67"/>
        <end position="94"/>
    </location>
</feature>
<protein>
    <submittedName>
        <fullName evidence="3">Uncharacterized protein</fullName>
    </submittedName>
</protein>
<feature type="non-terminal residue" evidence="3">
    <location>
        <position position="244"/>
    </location>
</feature>
<feature type="region of interest" description="Disordered" evidence="2">
    <location>
        <begin position="215"/>
        <end position="244"/>
    </location>
</feature>
<reference evidence="4" key="1">
    <citation type="submission" date="2022-10" db="EMBL/GenBank/DDBJ databases">
        <title>Genome assembly of Pristionchus species.</title>
        <authorList>
            <person name="Yoshida K."/>
            <person name="Sommer R.J."/>
        </authorList>
    </citation>
    <scope>NUCLEOTIDE SEQUENCE [LARGE SCALE GENOMIC DNA]</scope>
    <source>
        <strain evidence="4">RS5460</strain>
    </source>
</reference>
<sequence length="244" mass="27072">DECRRSMGSFRKVYEAAYNKSNPSKRLRLTEEEESPSHHTSKQGFVIHKNKPDRYFELTQSTIFTSMEVLYLEMDKLQKQMNAITQAITDLANSIPNLLMAQIGGITNQMCCEGGHSLRQQGPSQRNSGFSEKPSVGEAGFGCGRGAVQEDQHALASQSLPSEGEGILSSSLDKEERCQIPLPSSHGSTQLFPGRGETIQGRLGRCLHQERCGWQEGIRGEKPQGRKAREAERMEEDGAIDESL</sequence>
<evidence type="ECO:0000313" key="3">
    <source>
        <dbReference type="EMBL" id="GMR55660.1"/>
    </source>
</evidence>
<proteinExistence type="predicted"/>
<keyword evidence="4" id="KW-1185">Reference proteome</keyword>